<keyword evidence="1" id="KW-0812">Transmembrane</keyword>
<protein>
    <recommendedName>
        <fullName evidence="4">YqhP</fullName>
    </recommendedName>
</protein>
<name>A0ABS2DIE2_9BACI</name>
<gene>
    <name evidence="2" type="ORF">JR050_06480</name>
</gene>
<proteinExistence type="predicted"/>
<dbReference type="EMBL" id="JAFELM010000021">
    <property type="protein sequence ID" value="MBM6617321.1"/>
    <property type="molecule type" value="Genomic_DNA"/>
</dbReference>
<dbReference type="InterPro" id="IPR048110">
    <property type="entry name" value="SA1362/YqhP-like"/>
</dbReference>
<keyword evidence="1" id="KW-1133">Transmembrane helix</keyword>
<feature type="transmembrane region" description="Helical" evidence="1">
    <location>
        <begin position="28"/>
        <end position="48"/>
    </location>
</feature>
<sequence length="116" mass="13474">MRTRQIILIVIAFLAVIGLVNTDPWSLLQMIGIIALMSVVFYFAFRFLQRKRNGSWQDYSRYRKAAIKSKKRYKQQKAAGLVKKPASPTMLKRKSNVQLTVIDGKKNHKKKNRALH</sequence>
<reference evidence="2 3" key="1">
    <citation type="submission" date="2021-02" db="EMBL/GenBank/DDBJ databases">
        <title>Bacillus sp. RD4P76, an endophyte from a halophyte.</title>
        <authorList>
            <person name="Sun J.-Q."/>
        </authorList>
    </citation>
    <scope>NUCLEOTIDE SEQUENCE [LARGE SCALE GENOMIC DNA]</scope>
    <source>
        <strain evidence="2 3">RD4P76</strain>
    </source>
</reference>
<dbReference type="Proteomes" id="UP001518925">
    <property type="component" value="Unassembled WGS sequence"/>
</dbReference>
<evidence type="ECO:0000256" key="1">
    <source>
        <dbReference type="SAM" id="Phobius"/>
    </source>
</evidence>
<accession>A0ABS2DIE2</accession>
<keyword evidence="1" id="KW-0472">Membrane</keyword>
<dbReference type="NCBIfam" id="NF041554">
    <property type="entry name" value="SA1362_fam"/>
    <property type="match status" value="1"/>
</dbReference>
<evidence type="ECO:0000313" key="3">
    <source>
        <dbReference type="Proteomes" id="UP001518925"/>
    </source>
</evidence>
<keyword evidence="3" id="KW-1185">Reference proteome</keyword>
<organism evidence="2 3">
    <name type="scientific">Bacillus suaedaesalsae</name>
    <dbReference type="NCBI Taxonomy" id="2810349"/>
    <lineage>
        <taxon>Bacteria</taxon>
        <taxon>Bacillati</taxon>
        <taxon>Bacillota</taxon>
        <taxon>Bacilli</taxon>
        <taxon>Bacillales</taxon>
        <taxon>Bacillaceae</taxon>
        <taxon>Bacillus</taxon>
    </lineage>
</organism>
<comment type="caution">
    <text evidence="2">The sequence shown here is derived from an EMBL/GenBank/DDBJ whole genome shotgun (WGS) entry which is preliminary data.</text>
</comment>
<dbReference type="RefSeq" id="WP_204202807.1">
    <property type="nucleotide sequence ID" value="NZ_JAFELM010000021.1"/>
</dbReference>
<evidence type="ECO:0008006" key="4">
    <source>
        <dbReference type="Google" id="ProtNLM"/>
    </source>
</evidence>
<evidence type="ECO:0000313" key="2">
    <source>
        <dbReference type="EMBL" id="MBM6617321.1"/>
    </source>
</evidence>